<dbReference type="InterPro" id="IPR015421">
    <property type="entry name" value="PyrdxlP-dep_Trfase_major"/>
</dbReference>
<dbReference type="EMBL" id="BAAAOQ010000013">
    <property type="protein sequence ID" value="GAA2198403.1"/>
    <property type="molecule type" value="Genomic_DNA"/>
</dbReference>
<name>A0ABN3BP94_9ACTN</name>
<keyword evidence="4" id="KW-0238">DNA-binding</keyword>
<dbReference type="InterPro" id="IPR036390">
    <property type="entry name" value="WH_DNA-bd_sf"/>
</dbReference>
<evidence type="ECO:0000256" key="1">
    <source>
        <dbReference type="ARBA" id="ARBA00005384"/>
    </source>
</evidence>
<dbReference type="InterPro" id="IPR015424">
    <property type="entry name" value="PyrdxlP-dep_Trfase"/>
</dbReference>
<evidence type="ECO:0000259" key="7">
    <source>
        <dbReference type="PROSITE" id="PS50949"/>
    </source>
</evidence>
<dbReference type="SMART" id="SM00345">
    <property type="entry name" value="HTH_GNTR"/>
    <property type="match status" value="1"/>
</dbReference>
<keyword evidence="3" id="KW-0805">Transcription regulation</keyword>
<dbReference type="SUPFAM" id="SSF53383">
    <property type="entry name" value="PLP-dependent transferases"/>
    <property type="match status" value="1"/>
</dbReference>
<feature type="compositionally biased region" description="Gly residues" evidence="6">
    <location>
        <begin position="132"/>
        <end position="188"/>
    </location>
</feature>
<proteinExistence type="inferred from homology"/>
<dbReference type="PROSITE" id="PS50949">
    <property type="entry name" value="HTH_GNTR"/>
    <property type="match status" value="1"/>
</dbReference>
<feature type="region of interest" description="Disordered" evidence="6">
    <location>
        <begin position="659"/>
        <end position="794"/>
    </location>
</feature>
<evidence type="ECO:0000256" key="3">
    <source>
        <dbReference type="ARBA" id="ARBA00023015"/>
    </source>
</evidence>
<dbReference type="Pfam" id="PF00392">
    <property type="entry name" value="GntR"/>
    <property type="match status" value="1"/>
</dbReference>
<accession>A0ABN3BP94</accession>
<feature type="compositionally biased region" description="Low complexity" evidence="6">
    <location>
        <begin position="239"/>
        <end position="249"/>
    </location>
</feature>
<dbReference type="CDD" id="cd00609">
    <property type="entry name" value="AAT_like"/>
    <property type="match status" value="1"/>
</dbReference>
<dbReference type="InterPro" id="IPR051446">
    <property type="entry name" value="HTH_trans_reg/aminotransferase"/>
</dbReference>
<dbReference type="CDD" id="cd07377">
    <property type="entry name" value="WHTH_GntR"/>
    <property type="match status" value="1"/>
</dbReference>
<feature type="compositionally biased region" description="Basic and acidic residues" evidence="6">
    <location>
        <begin position="754"/>
        <end position="775"/>
    </location>
</feature>
<reference evidence="8 9" key="1">
    <citation type="journal article" date="2019" name="Int. J. Syst. Evol. Microbiol.">
        <title>The Global Catalogue of Microorganisms (GCM) 10K type strain sequencing project: providing services to taxonomists for standard genome sequencing and annotation.</title>
        <authorList>
            <consortium name="The Broad Institute Genomics Platform"/>
            <consortium name="The Broad Institute Genome Sequencing Center for Infectious Disease"/>
            <person name="Wu L."/>
            <person name="Ma J."/>
        </authorList>
    </citation>
    <scope>NUCLEOTIDE SEQUENCE [LARGE SCALE GENOMIC DNA]</scope>
    <source>
        <strain evidence="8 9">JCM 14924</strain>
    </source>
</reference>
<dbReference type="InterPro" id="IPR004839">
    <property type="entry name" value="Aminotransferase_I/II_large"/>
</dbReference>
<evidence type="ECO:0000313" key="9">
    <source>
        <dbReference type="Proteomes" id="UP001501391"/>
    </source>
</evidence>
<dbReference type="PANTHER" id="PTHR46577">
    <property type="entry name" value="HTH-TYPE TRANSCRIPTIONAL REGULATORY PROTEIN GABR"/>
    <property type="match status" value="1"/>
</dbReference>
<dbReference type="Gene3D" id="1.10.10.10">
    <property type="entry name" value="Winged helix-like DNA-binding domain superfamily/Winged helix DNA-binding domain"/>
    <property type="match status" value="1"/>
</dbReference>
<dbReference type="PANTHER" id="PTHR46577:SF1">
    <property type="entry name" value="HTH-TYPE TRANSCRIPTIONAL REGULATORY PROTEIN GABR"/>
    <property type="match status" value="1"/>
</dbReference>
<feature type="compositionally biased region" description="Gly residues" evidence="6">
    <location>
        <begin position="199"/>
        <end position="208"/>
    </location>
</feature>
<sequence length="794" mass="80610">MSGVDEGRGTAGAGAEVPARGSDFLQLAVADVPAGGKTEWLAGRLRQAIADGRLPVGSRLPPTRVLAGELRVSRGVVTEAYRRLAEDGQVAGRRRGGTVVVAAPFADGTATVSGGMGPEGGACGAWGAGGPGGAGGTGSARGAGGTGGHGGAGGAGRAGSGRAGSAGGRGAVEGAGGAGGSGGGGRDGSPGAVGRRDAGGPGGAGAVGACGQREALGGLPGLGGPSARGELSHRGGPEVRGPADGPRGPDAGGVGGGDGGGPGGSYGRGSAGLFAGEPGAEVFDALRAAPAAVDFTPGRPDLTTFPRAAWLRAERAVLAELSAEQLGYGDPRGAPPLRRAVAEWLARMRGVRVEPDAVLIVAGTAQALTLLHPVLRADGVDAVAVEDPGSLGARQHLRNGGLATPPVPVDEEGVRVDALRATGARAVLLTPAHQFPTGVVTSGERRRELLEWARDGGLILEDDYDAEHRYDRPPVPALRALLADRVCYLGSVSKLLAPALRIGWLVAPARHRAALVDAKRFNDLGNAVLPQLVLARLMESGDLERHLRLVRGRHRRRRDAMIAALAEHLPGARVHGAAAGLHLTVTYAADVPDTEFAAAALARGVKCQPLSWHRQSPGRPGLVLGYAATPPGVVADGVALLGRTLRALGRPAVRASAGRFLAGRQGPDHEDVDRHHDERPDRLVRQEEELRDEAERDEEQTDDAGPGHVLEQADAGDEDQRAEDEVDDAPAGEVHPVDVVADAEVDVVPGDRGYPLEHGENAAAHHQDAGERDAAGHPAVAPGPGLPRRPRAAR</sequence>
<dbReference type="InterPro" id="IPR000524">
    <property type="entry name" value="Tscrpt_reg_HTH_GntR"/>
</dbReference>
<feature type="compositionally biased region" description="Acidic residues" evidence="6">
    <location>
        <begin position="689"/>
        <end position="702"/>
    </location>
</feature>
<evidence type="ECO:0000256" key="4">
    <source>
        <dbReference type="ARBA" id="ARBA00023125"/>
    </source>
</evidence>
<feature type="compositionally biased region" description="Acidic residues" evidence="6">
    <location>
        <begin position="714"/>
        <end position="730"/>
    </location>
</feature>
<dbReference type="Gene3D" id="3.40.640.10">
    <property type="entry name" value="Type I PLP-dependent aspartate aminotransferase-like (Major domain)"/>
    <property type="match status" value="1"/>
</dbReference>
<feature type="compositionally biased region" description="Low complexity" evidence="6">
    <location>
        <begin position="733"/>
        <end position="748"/>
    </location>
</feature>
<feature type="compositionally biased region" description="Gly residues" evidence="6">
    <location>
        <begin position="250"/>
        <end position="270"/>
    </location>
</feature>
<feature type="domain" description="HTH gntR-type" evidence="7">
    <location>
        <begin position="35"/>
        <end position="103"/>
    </location>
</feature>
<evidence type="ECO:0000256" key="2">
    <source>
        <dbReference type="ARBA" id="ARBA00022898"/>
    </source>
</evidence>
<keyword evidence="5" id="KW-0804">Transcription</keyword>
<comment type="caution">
    <text evidence="8">The sequence shown here is derived from an EMBL/GenBank/DDBJ whole genome shotgun (WGS) entry which is preliminary data.</text>
</comment>
<dbReference type="Proteomes" id="UP001501391">
    <property type="component" value="Unassembled WGS sequence"/>
</dbReference>
<keyword evidence="2" id="KW-0663">Pyridoxal phosphate</keyword>
<feature type="compositionally biased region" description="Basic and acidic residues" evidence="6">
    <location>
        <begin position="666"/>
        <end position="688"/>
    </location>
</feature>
<protein>
    <recommendedName>
        <fullName evidence="7">HTH gntR-type domain-containing protein</fullName>
    </recommendedName>
</protein>
<evidence type="ECO:0000256" key="5">
    <source>
        <dbReference type="ARBA" id="ARBA00023163"/>
    </source>
</evidence>
<organism evidence="8 9">
    <name type="scientific">Streptomyces bangladeshensis</name>
    <dbReference type="NCBI Taxonomy" id="295352"/>
    <lineage>
        <taxon>Bacteria</taxon>
        <taxon>Bacillati</taxon>
        <taxon>Actinomycetota</taxon>
        <taxon>Actinomycetes</taxon>
        <taxon>Kitasatosporales</taxon>
        <taxon>Streptomycetaceae</taxon>
        <taxon>Streptomyces</taxon>
    </lineage>
</organism>
<gene>
    <name evidence="8" type="ORF">GCM10009787_40950</name>
</gene>
<comment type="similarity">
    <text evidence="1">In the C-terminal section; belongs to the class-I pyridoxal-phosphate-dependent aminotransferase family.</text>
</comment>
<dbReference type="SUPFAM" id="SSF46785">
    <property type="entry name" value="Winged helix' DNA-binding domain"/>
    <property type="match status" value="1"/>
</dbReference>
<feature type="region of interest" description="Disordered" evidence="6">
    <location>
        <begin position="132"/>
        <end position="271"/>
    </location>
</feature>
<keyword evidence="9" id="KW-1185">Reference proteome</keyword>
<evidence type="ECO:0000313" key="8">
    <source>
        <dbReference type="EMBL" id="GAA2198403.1"/>
    </source>
</evidence>
<dbReference type="Pfam" id="PF00155">
    <property type="entry name" value="Aminotran_1_2"/>
    <property type="match status" value="1"/>
</dbReference>
<evidence type="ECO:0000256" key="6">
    <source>
        <dbReference type="SAM" id="MobiDB-lite"/>
    </source>
</evidence>
<dbReference type="InterPro" id="IPR036388">
    <property type="entry name" value="WH-like_DNA-bd_sf"/>
</dbReference>